<evidence type="ECO:0000256" key="1">
    <source>
        <dbReference type="SAM" id="Phobius"/>
    </source>
</evidence>
<gene>
    <name evidence="2" type="ORF">FBZ93_10859</name>
</gene>
<keyword evidence="3" id="KW-1185">Reference proteome</keyword>
<dbReference type="Pfam" id="PF07963">
    <property type="entry name" value="N_methyl"/>
    <property type="match status" value="1"/>
</dbReference>
<feature type="transmembrane region" description="Helical" evidence="1">
    <location>
        <begin position="20"/>
        <end position="40"/>
    </location>
</feature>
<protein>
    <submittedName>
        <fullName evidence="2">General secretion pathway protein I</fullName>
    </submittedName>
</protein>
<evidence type="ECO:0000313" key="2">
    <source>
        <dbReference type="EMBL" id="TWB96020.1"/>
    </source>
</evidence>
<dbReference type="NCBIfam" id="TIGR02532">
    <property type="entry name" value="IV_pilin_GFxxxE"/>
    <property type="match status" value="1"/>
</dbReference>
<keyword evidence="1" id="KW-0812">Transmembrane</keyword>
<organism evidence="2 3">
    <name type="scientific">Bradyrhizobium macuxiense</name>
    <dbReference type="NCBI Taxonomy" id="1755647"/>
    <lineage>
        <taxon>Bacteria</taxon>
        <taxon>Pseudomonadati</taxon>
        <taxon>Pseudomonadota</taxon>
        <taxon>Alphaproteobacteria</taxon>
        <taxon>Hyphomicrobiales</taxon>
        <taxon>Nitrobacteraceae</taxon>
        <taxon>Bradyrhizobium</taxon>
    </lineage>
</organism>
<reference evidence="2 3" key="1">
    <citation type="submission" date="2019-06" db="EMBL/GenBank/DDBJ databases">
        <title>Genomic Encyclopedia of Type Strains, Phase IV (KMG-V): Genome sequencing to study the core and pangenomes of soil and plant-associated prokaryotes.</title>
        <authorList>
            <person name="Whitman W."/>
        </authorList>
    </citation>
    <scope>NUCLEOTIDE SEQUENCE [LARGE SCALE GENOMIC DNA]</scope>
    <source>
        <strain evidence="2 3">BR 10355</strain>
    </source>
</reference>
<dbReference type="Proteomes" id="UP000321304">
    <property type="component" value="Unassembled WGS sequence"/>
</dbReference>
<name>A0A560LS24_9BRAD</name>
<dbReference type="OrthoDB" id="8237719at2"/>
<evidence type="ECO:0000313" key="3">
    <source>
        <dbReference type="Proteomes" id="UP000321304"/>
    </source>
</evidence>
<dbReference type="InterPro" id="IPR012902">
    <property type="entry name" value="N_methyl_site"/>
</dbReference>
<keyword evidence="1" id="KW-1133">Transmembrane helix</keyword>
<comment type="caution">
    <text evidence="2">The sequence shown here is derived from an EMBL/GenBank/DDBJ whole genome shotgun (WGS) entry which is preliminary data.</text>
</comment>
<dbReference type="EMBL" id="VITY01000008">
    <property type="protein sequence ID" value="TWB96020.1"/>
    <property type="molecule type" value="Genomic_DNA"/>
</dbReference>
<dbReference type="AlphaFoldDB" id="A0A560LS24"/>
<sequence length="140" mass="14714">MLATSPPTDRADAGFTIIEVLVALALVAVSIVAIGAVMGVKTRGVRAMEQHVALMQAVRTLMTVGIPPRAELQSGATTGQAEGYRWTIEVSPLGGDWKVPDGNAPWAPELVRIRVKSPGGALSDIRTVRLMPRSSEGSGQ</sequence>
<proteinExistence type="predicted"/>
<keyword evidence="1" id="KW-0472">Membrane</keyword>
<accession>A0A560LS24</accession>